<dbReference type="Proteomes" id="UP000050277">
    <property type="component" value="Unassembled WGS sequence"/>
</dbReference>
<accession>A0A0P6Y3T4</accession>
<organism evidence="2 3">
    <name type="scientific">Herpetosiphon geysericola</name>
    <dbReference type="NCBI Taxonomy" id="70996"/>
    <lineage>
        <taxon>Bacteria</taxon>
        <taxon>Bacillati</taxon>
        <taxon>Chloroflexota</taxon>
        <taxon>Chloroflexia</taxon>
        <taxon>Herpetosiphonales</taxon>
        <taxon>Herpetosiphonaceae</taxon>
        <taxon>Herpetosiphon</taxon>
    </lineage>
</organism>
<dbReference type="EMBL" id="LGKP01000011">
    <property type="protein sequence ID" value="KPL90611.1"/>
    <property type="molecule type" value="Genomic_DNA"/>
</dbReference>
<gene>
    <name evidence="2" type="ORF">SE18_05950</name>
</gene>
<proteinExistence type="predicted"/>
<sequence>MRDEVKAEGRRQKSEVRRQKEKRTESIEHNLKICANLWLKNGYSCNSCNSWLKNVLRALRVLRGSDPLCAFVAFLVPIFNAEAQRSKG</sequence>
<protein>
    <submittedName>
        <fullName evidence="2">Uncharacterized protein</fullName>
    </submittedName>
</protein>
<dbReference type="AlphaFoldDB" id="A0A0P6Y3T4"/>
<dbReference type="STRING" id="70996.SE18_05950"/>
<evidence type="ECO:0000256" key="1">
    <source>
        <dbReference type="SAM" id="MobiDB-lite"/>
    </source>
</evidence>
<evidence type="ECO:0000313" key="2">
    <source>
        <dbReference type="EMBL" id="KPL90611.1"/>
    </source>
</evidence>
<feature type="region of interest" description="Disordered" evidence="1">
    <location>
        <begin position="1"/>
        <end position="24"/>
    </location>
</feature>
<reference evidence="2 3" key="1">
    <citation type="submission" date="2015-07" db="EMBL/GenBank/DDBJ databases">
        <title>Whole genome sequence of Herpetosiphon geysericola DSM 7119.</title>
        <authorList>
            <person name="Hemp J."/>
            <person name="Ward L.M."/>
            <person name="Pace L.A."/>
            <person name="Fischer W.W."/>
        </authorList>
    </citation>
    <scope>NUCLEOTIDE SEQUENCE [LARGE SCALE GENOMIC DNA]</scope>
    <source>
        <strain evidence="2 3">DSM 7119</strain>
    </source>
</reference>
<evidence type="ECO:0000313" key="3">
    <source>
        <dbReference type="Proteomes" id="UP000050277"/>
    </source>
</evidence>
<keyword evidence="3" id="KW-1185">Reference proteome</keyword>
<dbReference type="PATRIC" id="fig|70996.4.peg.5589"/>
<comment type="caution">
    <text evidence="2">The sequence shown here is derived from an EMBL/GenBank/DDBJ whole genome shotgun (WGS) entry which is preliminary data.</text>
</comment>
<name>A0A0P6Y3T4_9CHLR</name>